<dbReference type="KEGG" id="cmp:Cha6605_0903"/>
<gene>
    <name evidence="2" type="ORF">Cha6605_0903</name>
</gene>
<sequence length="416" mass="45454">MESIIQMQKMMNFPTVFRQYLPWQQILITGSVFAHFLLKTTGSSATTASEIERSDKISLASRSSSPQLIAGADNFNPDLKLSPLREQIPIPSLPPPTQSAPSPGANSGSVEDIGVKPAPVGVPFVVLEGLQPNIRNDWNNSGQVNRTIESTAIFRLNNGDSLRDSKAERLLFTTGYNTYEQPGTNTVTNIPIGVDWETKIDSLKVHSGVGVDISSGSTTPNFNLKVDYPLTTGLTVSADLQQGAYKFNAKTIENKISALRYGPSIFWQIDKDTSLFSSLKLGNYSDNNQETQSFSRIERKFGEFSIAGNLFTWNYQNSTDKGYFAPPDFLVYTGEFAWEGSVIRDVLNCRISASVGGQNVNATSSDAGGYQTKCTAKLSPNFEADLGYSFSNVKTNVPINSNANSQSVIGQIRVKF</sequence>
<dbReference type="Proteomes" id="UP000010366">
    <property type="component" value="Chromosome"/>
</dbReference>
<feature type="region of interest" description="Disordered" evidence="1">
    <location>
        <begin position="86"/>
        <end position="113"/>
    </location>
</feature>
<keyword evidence="3" id="KW-1185">Reference proteome</keyword>
<proteinExistence type="predicted"/>
<evidence type="ECO:0000313" key="2">
    <source>
        <dbReference type="EMBL" id="AFY92163.1"/>
    </source>
</evidence>
<dbReference type="eggNOG" id="COG4223">
    <property type="taxonomic scope" value="Bacteria"/>
</dbReference>
<dbReference type="OrthoDB" id="572800at2"/>
<accession>K9UBZ9</accession>
<reference evidence="2 3" key="1">
    <citation type="submission" date="2012-05" db="EMBL/GenBank/DDBJ databases">
        <title>Finished chromosome of genome of Chamaesiphon sp. PCC 6605.</title>
        <authorList>
            <consortium name="US DOE Joint Genome Institute"/>
            <person name="Gugger M."/>
            <person name="Coursin T."/>
            <person name="Rippka R."/>
            <person name="Tandeau De Marsac N."/>
            <person name="Huntemann M."/>
            <person name="Wei C.-L."/>
            <person name="Han J."/>
            <person name="Detter J.C."/>
            <person name="Han C."/>
            <person name="Tapia R."/>
            <person name="Chen A."/>
            <person name="Kyrpides N."/>
            <person name="Mavromatis K."/>
            <person name="Markowitz V."/>
            <person name="Szeto E."/>
            <person name="Ivanova N."/>
            <person name="Pagani I."/>
            <person name="Pati A."/>
            <person name="Goodwin L."/>
            <person name="Nordberg H.P."/>
            <person name="Cantor M.N."/>
            <person name="Hua S.X."/>
            <person name="Woyke T."/>
            <person name="Kerfeld C.A."/>
        </authorList>
    </citation>
    <scope>NUCLEOTIDE SEQUENCE [LARGE SCALE GENOMIC DNA]</scope>
    <source>
        <strain evidence="3">ATCC 27169 / PCC 6605</strain>
    </source>
</reference>
<evidence type="ECO:0000313" key="3">
    <source>
        <dbReference type="Proteomes" id="UP000010366"/>
    </source>
</evidence>
<evidence type="ECO:0000256" key="1">
    <source>
        <dbReference type="SAM" id="MobiDB-lite"/>
    </source>
</evidence>
<organism evidence="2 3">
    <name type="scientific">Chamaesiphon minutus (strain ATCC 27169 / PCC 6605)</name>
    <dbReference type="NCBI Taxonomy" id="1173020"/>
    <lineage>
        <taxon>Bacteria</taxon>
        <taxon>Bacillati</taxon>
        <taxon>Cyanobacteriota</taxon>
        <taxon>Cyanophyceae</taxon>
        <taxon>Gomontiellales</taxon>
        <taxon>Chamaesiphonaceae</taxon>
        <taxon>Chamaesiphon</taxon>
    </lineage>
</organism>
<name>K9UBZ9_CHAP6</name>
<dbReference type="AlphaFoldDB" id="K9UBZ9"/>
<feature type="compositionally biased region" description="Polar residues" evidence="1">
    <location>
        <begin position="99"/>
        <end position="109"/>
    </location>
</feature>
<protein>
    <submittedName>
        <fullName evidence="2">Uncharacterized protein</fullName>
    </submittedName>
</protein>
<dbReference type="STRING" id="1173020.Cha6605_0903"/>
<dbReference type="HOGENOM" id="CLU_053671_0_0_3"/>
<dbReference type="EMBL" id="CP003600">
    <property type="protein sequence ID" value="AFY92163.1"/>
    <property type="molecule type" value="Genomic_DNA"/>
</dbReference>